<keyword evidence="2" id="KW-1185">Reference proteome</keyword>
<sequence length="120" mass="13411">MIIPFWSRCDRMYVCVIGVEQSNITSQFFVGVHSLLVCGSAVCVEIHHATSDENYNLLAIAIGLFYQTGAHSLEETFGGFGEVTEDGSGEKLSRANKGRRRKTTETELWLLHHFSANMQL</sequence>
<evidence type="ECO:0000313" key="2">
    <source>
        <dbReference type="Proteomes" id="UP000245207"/>
    </source>
</evidence>
<gene>
    <name evidence="1" type="ORF">CTI12_AA258550</name>
</gene>
<proteinExistence type="predicted"/>
<comment type="caution">
    <text evidence="1">The sequence shown here is derived from an EMBL/GenBank/DDBJ whole genome shotgun (WGS) entry which is preliminary data.</text>
</comment>
<dbReference type="EMBL" id="PKPP01002691">
    <property type="protein sequence ID" value="PWA73722.1"/>
    <property type="molecule type" value="Genomic_DNA"/>
</dbReference>
<dbReference type="Proteomes" id="UP000245207">
    <property type="component" value="Unassembled WGS sequence"/>
</dbReference>
<organism evidence="1 2">
    <name type="scientific">Artemisia annua</name>
    <name type="common">Sweet wormwood</name>
    <dbReference type="NCBI Taxonomy" id="35608"/>
    <lineage>
        <taxon>Eukaryota</taxon>
        <taxon>Viridiplantae</taxon>
        <taxon>Streptophyta</taxon>
        <taxon>Embryophyta</taxon>
        <taxon>Tracheophyta</taxon>
        <taxon>Spermatophyta</taxon>
        <taxon>Magnoliopsida</taxon>
        <taxon>eudicotyledons</taxon>
        <taxon>Gunneridae</taxon>
        <taxon>Pentapetalae</taxon>
        <taxon>asterids</taxon>
        <taxon>campanulids</taxon>
        <taxon>Asterales</taxon>
        <taxon>Asteraceae</taxon>
        <taxon>Asteroideae</taxon>
        <taxon>Anthemideae</taxon>
        <taxon>Artemisiinae</taxon>
        <taxon>Artemisia</taxon>
    </lineage>
</organism>
<reference evidence="1 2" key="1">
    <citation type="journal article" date="2018" name="Mol. Plant">
        <title>The genome of Artemisia annua provides insight into the evolution of Asteraceae family and artemisinin biosynthesis.</title>
        <authorList>
            <person name="Shen Q."/>
            <person name="Zhang L."/>
            <person name="Liao Z."/>
            <person name="Wang S."/>
            <person name="Yan T."/>
            <person name="Shi P."/>
            <person name="Liu M."/>
            <person name="Fu X."/>
            <person name="Pan Q."/>
            <person name="Wang Y."/>
            <person name="Lv Z."/>
            <person name="Lu X."/>
            <person name="Zhang F."/>
            <person name="Jiang W."/>
            <person name="Ma Y."/>
            <person name="Chen M."/>
            <person name="Hao X."/>
            <person name="Li L."/>
            <person name="Tang Y."/>
            <person name="Lv G."/>
            <person name="Zhou Y."/>
            <person name="Sun X."/>
            <person name="Brodelius P.E."/>
            <person name="Rose J.K.C."/>
            <person name="Tang K."/>
        </authorList>
    </citation>
    <scope>NUCLEOTIDE SEQUENCE [LARGE SCALE GENOMIC DNA]</scope>
    <source>
        <strain evidence="2">cv. Huhao1</strain>
        <tissue evidence="1">Leaf</tissue>
    </source>
</reference>
<dbReference type="AlphaFoldDB" id="A0A2U1NJP3"/>
<accession>A0A2U1NJP3</accession>
<protein>
    <submittedName>
        <fullName evidence="1">Uncharacterized protein</fullName>
    </submittedName>
</protein>
<name>A0A2U1NJP3_ARTAN</name>
<evidence type="ECO:0000313" key="1">
    <source>
        <dbReference type="EMBL" id="PWA73722.1"/>
    </source>
</evidence>